<dbReference type="EMBL" id="CP012508">
    <property type="protein sequence ID" value="ALB23837.1"/>
    <property type="molecule type" value="Genomic_DNA"/>
</dbReference>
<reference evidence="1 2" key="1">
    <citation type="journal article" date="2014" name="Genome Announc.">
        <title>Comparative Genome Analysis of Two Isolates of the Fish Pathogen Piscirickettsia salmonis from Different Hosts Reveals Major Differences in Virulence-Associated Secretion Systems.</title>
        <authorList>
            <person name="Bohle H."/>
            <person name="Henriquez P."/>
            <person name="Grothusen H."/>
            <person name="Navas E."/>
            <person name="Sandoval A."/>
            <person name="Bustamante F."/>
            <person name="Bustos P."/>
            <person name="Mancilla M."/>
        </authorList>
    </citation>
    <scope>NUCLEOTIDE SEQUENCE [LARGE SCALE GENOMIC DNA]</scope>
    <source>
        <strain evidence="2">B1-32597</strain>
    </source>
</reference>
<sequence length="138" mass="16341">MFKRTKRFVQSAISFSYIRESTSFIYRVARALLKFPEKPSQVNRLSFDEANIESEKIRHAKMSFTILFWLYSTIFVGVFYYTILLFSSDDFLGGIVGFSSSIALLALIFKYHFWLTQIKKQKLGMTVKEWFYSIFDMK</sequence>
<dbReference type="AlphaFoldDB" id="A0A1L6TEF0"/>
<dbReference type="OrthoDB" id="5640562at2"/>
<organism evidence="1 2">
    <name type="scientific">Piscirickettsia salmonis</name>
    <dbReference type="NCBI Taxonomy" id="1238"/>
    <lineage>
        <taxon>Bacteria</taxon>
        <taxon>Pseudomonadati</taxon>
        <taxon>Pseudomonadota</taxon>
        <taxon>Gammaproteobacteria</taxon>
        <taxon>Thiotrichales</taxon>
        <taxon>Piscirickettsiaceae</taxon>
        <taxon>Piscirickettsia</taxon>
    </lineage>
</organism>
<name>A0A1L6TEF0_PISSA</name>
<protein>
    <submittedName>
        <fullName evidence="1">Type IV secretion system protein IcmV</fullName>
    </submittedName>
</protein>
<proteinExistence type="predicted"/>
<evidence type="ECO:0000313" key="1">
    <source>
        <dbReference type="EMBL" id="ALB23837.1"/>
    </source>
</evidence>
<accession>A0A1L6TEF0</accession>
<dbReference type="Proteomes" id="UP000029558">
    <property type="component" value="Chromosome"/>
</dbReference>
<evidence type="ECO:0000313" key="2">
    <source>
        <dbReference type="Proteomes" id="UP000029558"/>
    </source>
</evidence>
<dbReference type="RefSeq" id="WP_036772347.1">
    <property type="nucleotide sequence ID" value="NZ_CP012508.1"/>
</dbReference>
<gene>
    <name evidence="1" type="primary">icmV</name>
    <name evidence="1" type="ORF">KU39_2661</name>
</gene>